<feature type="coiled-coil region" evidence="1">
    <location>
        <begin position="282"/>
        <end position="309"/>
    </location>
</feature>
<protein>
    <submittedName>
        <fullName evidence="2">Signal recognition particle subunit SRP72</fullName>
    </submittedName>
</protein>
<dbReference type="Pfam" id="PF17004">
    <property type="entry name" value="SRP_TPR_like"/>
    <property type="match status" value="1"/>
</dbReference>
<evidence type="ECO:0000256" key="1">
    <source>
        <dbReference type="SAM" id="Coils"/>
    </source>
</evidence>
<organism evidence="2 3">
    <name type="scientific">Vairimorpha necatrix</name>
    <dbReference type="NCBI Taxonomy" id="6039"/>
    <lineage>
        <taxon>Eukaryota</taxon>
        <taxon>Fungi</taxon>
        <taxon>Fungi incertae sedis</taxon>
        <taxon>Microsporidia</taxon>
        <taxon>Nosematidae</taxon>
        <taxon>Vairimorpha</taxon>
    </lineage>
</organism>
<accession>A0AAX4J8R8</accession>
<dbReference type="InterPro" id="IPR031545">
    <property type="entry name" value="SRP72_TPR-like"/>
</dbReference>
<name>A0AAX4J8R8_9MICR</name>
<dbReference type="Gene3D" id="1.25.40.10">
    <property type="entry name" value="Tetratricopeptide repeat domain"/>
    <property type="match status" value="1"/>
</dbReference>
<dbReference type="GeneID" id="90540070"/>
<evidence type="ECO:0000313" key="2">
    <source>
        <dbReference type="EMBL" id="WUR02267.1"/>
    </source>
</evidence>
<reference evidence="2" key="1">
    <citation type="journal article" date="2024" name="BMC Genomics">
        <title>Functional annotation of a divergent genome using sequence and structure-based similarity.</title>
        <authorList>
            <person name="Svedberg D."/>
            <person name="Winiger R.R."/>
            <person name="Berg A."/>
            <person name="Sharma H."/>
            <person name="Tellgren-Roth C."/>
            <person name="Debrunner-Vossbrinck B.A."/>
            <person name="Vossbrinck C.R."/>
            <person name="Barandun J."/>
        </authorList>
    </citation>
    <scope>NUCLEOTIDE SEQUENCE</scope>
    <source>
        <strain evidence="2">Illinois isolate</strain>
    </source>
</reference>
<dbReference type="EMBL" id="CP142726">
    <property type="protein sequence ID" value="WUR02267.1"/>
    <property type="molecule type" value="Genomic_DNA"/>
</dbReference>
<dbReference type="RefSeq" id="XP_065328412.1">
    <property type="nucleotide sequence ID" value="XM_065472340.1"/>
</dbReference>
<evidence type="ECO:0000313" key="3">
    <source>
        <dbReference type="Proteomes" id="UP001334084"/>
    </source>
</evidence>
<sequence>MIDPNNFQTLEEHEKLANLDIPDIKNFKAVAFLHIGKFEEALKFSQKDSYESAYALYKLRKYKKALKIANKHSGEKWDVLKSQILYCMGYFNEAFKFLNKLKKDDEIVVNLQAMQSLGELTNKVNKHHFHNLYIKKKEEDSIKENLEDYKFKDEEIYYEFLFNKTFECAENKTEYLGNLKKLSDQFPKANIFKMQMANIEGYFDEINPEDLSKTQRQVYNFNSKKSDTIENGLHYLSNFSNKLGDNQYKWIENAKKNNFKINWNEIPDTSETLNILRILTGLENKNIKIDNIKKCLEKIKNENVKQKIEEYLNFNK</sequence>
<dbReference type="AlphaFoldDB" id="A0AAX4J8R8"/>
<keyword evidence="1" id="KW-0175">Coiled coil</keyword>
<keyword evidence="3" id="KW-1185">Reference proteome</keyword>
<proteinExistence type="predicted"/>
<dbReference type="Proteomes" id="UP001334084">
    <property type="component" value="Chromosome 1"/>
</dbReference>
<gene>
    <name evidence="2" type="ORF">VNE69_01206</name>
</gene>
<dbReference type="KEGG" id="vnx:VNE69_01206"/>
<dbReference type="InterPro" id="IPR011990">
    <property type="entry name" value="TPR-like_helical_dom_sf"/>
</dbReference>